<dbReference type="PANTHER" id="PTHR42908:SF6">
    <property type="entry name" value="116 KDA U5 SMALL NUCLEAR RIBONUCLEOPROTEIN COMPONENT"/>
    <property type="match status" value="1"/>
</dbReference>
<dbReference type="CDD" id="cd04090">
    <property type="entry name" value="EF2_II_snRNP"/>
    <property type="match status" value="1"/>
</dbReference>
<dbReference type="CDD" id="cd16264">
    <property type="entry name" value="snRNP_III"/>
    <property type="match status" value="1"/>
</dbReference>
<dbReference type="FunFam" id="3.90.1430.10:FF:000001">
    <property type="entry name" value="116 kDa U5 small nuclear ribonucleoprotein component"/>
    <property type="match status" value="1"/>
</dbReference>
<dbReference type="InterPro" id="IPR005517">
    <property type="entry name" value="Transl_elong_EFG/EF2_IV"/>
</dbReference>
<reference evidence="9" key="2">
    <citation type="submission" date="2020-01" db="EMBL/GenBank/DDBJ databases">
        <authorList>
            <person name="Korhonen P.K.K."/>
            <person name="Guangxu M.G."/>
            <person name="Wang T.W."/>
            <person name="Stroehlein A.J.S."/>
            <person name="Young N.D."/>
            <person name="Ang C.-S.A."/>
            <person name="Fernando D.W.F."/>
            <person name="Lu H.L."/>
            <person name="Taylor S.T."/>
            <person name="Ehtesham M.E.M."/>
            <person name="Najaraj S.H.N."/>
            <person name="Harsha G.H.G."/>
            <person name="Madugundu A.M."/>
            <person name="Renuse S.R."/>
            <person name="Holt D.H."/>
            <person name="Pandey A.P."/>
            <person name="Papenfuss A.P."/>
            <person name="Gasser R.B.G."/>
            <person name="Fischer K.F."/>
        </authorList>
    </citation>
    <scope>NUCLEOTIDE SEQUENCE</scope>
    <source>
        <strain evidence="9">SSS_KF_BRIS2020</strain>
    </source>
</reference>
<dbReference type="PRINTS" id="PR00315">
    <property type="entry name" value="ELONGATNFCT"/>
</dbReference>
<dbReference type="FunFam" id="3.40.50.300:FF:000646">
    <property type="entry name" value="U5 small nuclear ribonucleoprotein component"/>
    <property type="match status" value="1"/>
</dbReference>
<dbReference type="Gene3D" id="3.40.50.300">
    <property type="entry name" value="P-loop containing nucleotide triphosphate hydrolases"/>
    <property type="match status" value="1"/>
</dbReference>
<dbReference type="SUPFAM" id="SSF54211">
    <property type="entry name" value="Ribosomal protein S5 domain 2-like"/>
    <property type="match status" value="1"/>
</dbReference>
<dbReference type="InterPro" id="IPR027417">
    <property type="entry name" value="P-loop_NTPase"/>
</dbReference>
<dbReference type="Gene3D" id="3.30.70.240">
    <property type="match status" value="1"/>
</dbReference>
<keyword evidence="4" id="KW-0342">GTP-binding</keyword>
<dbReference type="Pfam" id="PF00009">
    <property type="entry name" value="GTP_EFTU"/>
    <property type="match status" value="1"/>
</dbReference>
<dbReference type="InterPro" id="IPR009000">
    <property type="entry name" value="Transl_B-barrel_sf"/>
</dbReference>
<dbReference type="Proteomes" id="UP000070412">
    <property type="component" value="Unassembled WGS sequence"/>
</dbReference>
<keyword evidence="6" id="KW-0539">Nucleus</keyword>
<dbReference type="InterPro" id="IPR000795">
    <property type="entry name" value="T_Tr_GTP-bd_dom"/>
</dbReference>
<dbReference type="Gene3D" id="2.40.30.10">
    <property type="entry name" value="Translation factors"/>
    <property type="match status" value="1"/>
</dbReference>
<keyword evidence="11" id="KW-1185">Reference proteome</keyword>
<feature type="domain" description="Tr-type G" evidence="8">
    <location>
        <begin position="148"/>
        <end position="436"/>
    </location>
</feature>
<evidence type="ECO:0000256" key="3">
    <source>
        <dbReference type="ARBA" id="ARBA00022741"/>
    </source>
</evidence>
<comment type="subcellular location">
    <subcellularLocation>
        <location evidence="1">Nucleus</location>
    </subcellularLocation>
</comment>
<feature type="region of interest" description="Disordered" evidence="7">
    <location>
        <begin position="1"/>
        <end position="74"/>
    </location>
</feature>
<evidence type="ECO:0000259" key="8">
    <source>
        <dbReference type="PROSITE" id="PS51722"/>
    </source>
</evidence>
<proteinExistence type="predicted"/>
<evidence type="ECO:0000313" key="10">
    <source>
        <dbReference type="EnsemblMetazoa" id="KAF7489510.1"/>
    </source>
</evidence>
<dbReference type="InterPro" id="IPR020568">
    <property type="entry name" value="Ribosomal_Su5_D2-typ_SF"/>
</dbReference>
<feature type="compositionally biased region" description="Acidic residues" evidence="7">
    <location>
        <begin position="37"/>
        <end position="54"/>
    </location>
</feature>
<evidence type="ECO:0000256" key="1">
    <source>
        <dbReference type="ARBA" id="ARBA00004123"/>
    </source>
</evidence>
<keyword evidence="2" id="KW-0507">mRNA processing</keyword>
<protein>
    <submittedName>
        <fullName evidence="9">U5 small nuclear ribonucleoprotein component</fullName>
    </submittedName>
</protein>
<dbReference type="FunFam" id="3.30.70.240:FF:000004">
    <property type="entry name" value="116 kDa U5 small nuclear ribonucleoprotein"/>
    <property type="match status" value="1"/>
</dbReference>
<dbReference type="FunFam" id="2.40.30.10:FF:000029">
    <property type="entry name" value="116 kDa U5 small nuclear ribonucleoprotein component"/>
    <property type="match status" value="1"/>
</dbReference>
<dbReference type="GO" id="GO:0030623">
    <property type="term" value="F:U5 snRNA binding"/>
    <property type="evidence" value="ECO:0007669"/>
    <property type="project" value="TreeGrafter"/>
</dbReference>
<evidence type="ECO:0000256" key="5">
    <source>
        <dbReference type="ARBA" id="ARBA00023187"/>
    </source>
</evidence>
<accession>A0A834VBI1</accession>
<evidence type="ECO:0000256" key="4">
    <source>
        <dbReference type="ARBA" id="ARBA00023134"/>
    </source>
</evidence>
<dbReference type="FunFam" id="3.30.230.10:FF:000009">
    <property type="entry name" value="116 kDa U5 small nuclear ribonucleoprotein component"/>
    <property type="match status" value="1"/>
</dbReference>
<sequence length="996" mass="113330">MDLYDEFGNYIGPEIDSDNDDDDVNDFGAFNAKRNADDEDDDYDEDEDENDDDDNKIIKSTKDTNRNEEDDDDEQMQVVLHEDKKYYPTASEIYGNEVETIVQEEDTQPLTKPIVDPIKNKKFSIQMKEPPKTAYNLEYMIDLMENPSLIRNVAFIGHLHHGKTSFVDCIIEQTHLDIKQKDDKPFRYTDTLFTEQERGVSIKSTPITVVMQDLKSKSYLMNIFDTPGHVNFSDEVTAALRLCDGAILFVDAAEGVMLNTERLLKHALQENISVAVCINKIDRLILELKLPPQDAYYKIRHILDEINGIIKTFSNQSSSSDQSPTLISPLMNNVCFASSQFNVCFTLKSFAQIYSSYYTGIDYIEFSRRLWGDIYFNPSNRKFVKKAPSNAVPRTFIKFILEPLYKIISQVVGDADHNLKSILDELGIRYTQSELKLNIRPLLRLVCSRFFGDFNCLVDVCVNKIPSPIDNARRKIEHIWKGPFSSPLTQSMIECDRNGTLVVHTTKQYSSQDGTTFNVFGLVVNGTLETQQKIRILGENYSSFDEEDSRILPVGRIWIFEGRYLIELNRVPAGNWVLIEGIDQPITKTSTIVDVNYEDELYIFRPLKFDTQSVIKIAVEPVVPSELPKMLEGLRKCNKSYPLLGTRVEESGEHVILGTGELYLDCVMHDLRKMYSEIDIKVADPVVLFCETVVETSQIKCFAITSNKKNKIMMIAEPLEKGLAENIENEVVQINWNRKKLSEFFQTKYDWDILAARSIWAFGPTNTGPNILVDDTLPSEVDKSLLNTARDSIVQGFQWATREGPLCEEPIRNVKFKILDAVISPEPSARGGGQIIPTARRVAYSSFLMATPRLMEPYYFVEALAPADCVPAVYTVLAKRRGHITQDIPVPGSPLYIVKAFIPAIDSFGFETDLRTHTQGQAFCVSVFHHWQIVPGDPLDKSIIIRPLEPQPAPHLAREFMIKTRKRKGLSEDVAINKFFDDPMLLELAKQDVLIS</sequence>
<organism evidence="9">
    <name type="scientific">Sarcoptes scabiei</name>
    <name type="common">Itch mite</name>
    <name type="synonym">Acarus scabiei</name>
    <dbReference type="NCBI Taxonomy" id="52283"/>
    <lineage>
        <taxon>Eukaryota</taxon>
        <taxon>Metazoa</taxon>
        <taxon>Ecdysozoa</taxon>
        <taxon>Arthropoda</taxon>
        <taxon>Chelicerata</taxon>
        <taxon>Arachnida</taxon>
        <taxon>Acari</taxon>
        <taxon>Acariformes</taxon>
        <taxon>Sarcoptiformes</taxon>
        <taxon>Astigmata</taxon>
        <taxon>Psoroptidia</taxon>
        <taxon>Sarcoptoidea</taxon>
        <taxon>Sarcoptidae</taxon>
        <taxon>Sarcoptinae</taxon>
        <taxon>Sarcoptes</taxon>
    </lineage>
</organism>
<dbReference type="GO" id="GO:0005829">
    <property type="term" value="C:cytosol"/>
    <property type="evidence" value="ECO:0007669"/>
    <property type="project" value="TreeGrafter"/>
</dbReference>
<keyword evidence="3" id="KW-0547">Nucleotide-binding</keyword>
<evidence type="ECO:0000256" key="6">
    <source>
        <dbReference type="ARBA" id="ARBA00023242"/>
    </source>
</evidence>
<dbReference type="FunFam" id="3.30.70.870:FF:000002">
    <property type="entry name" value="Translation elongation factor 2"/>
    <property type="match status" value="1"/>
</dbReference>
<dbReference type="InterPro" id="IPR031950">
    <property type="entry name" value="EFTUD2_N"/>
</dbReference>
<reference evidence="10" key="3">
    <citation type="submission" date="2022-06" db="UniProtKB">
        <authorList>
            <consortium name="EnsemblMetazoa"/>
        </authorList>
    </citation>
    <scope>IDENTIFICATION</scope>
</reference>
<evidence type="ECO:0000313" key="11">
    <source>
        <dbReference type="Proteomes" id="UP000070412"/>
    </source>
</evidence>
<dbReference type="GO" id="GO:0000398">
    <property type="term" value="P:mRNA splicing, via spliceosome"/>
    <property type="evidence" value="ECO:0007669"/>
    <property type="project" value="TreeGrafter"/>
</dbReference>
<dbReference type="Gene3D" id="3.90.1430.10">
    <property type="entry name" value="Yeast translation eEF2 (G' domain)"/>
    <property type="match status" value="1"/>
</dbReference>
<dbReference type="SMART" id="SM00889">
    <property type="entry name" value="EFG_IV"/>
    <property type="match status" value="1"/>
</dbReference>
<dbReference type="Pfam" id="PF03144">
    <property type="entry name" value="GTP_EFTU_D2"/>
    <property type="match status" value="1"/>
</dbReference>
<dbReference type="GO" id="GO:0005525">
    <property type="term" value="F:GTP binding"/>
    <property type="evidence" value="ECO:0007669"/>
    <property type="project" value="UniProtKB-KW"/>
</dbReference>
<dbReference type="InterPro" id="IPR004161">
    <property type="entry name" value="EFTu-like_2"/>
</dbReference>
<dbReference type="SUPFAM" id="SSF54980">
    <property type="entry name" value="EF-G C-terminal domain-like"/>
    <property type="match status" value="2"/>
</dbReference>
<dbReference type="Pfam" id="PF03764">
    <property type="entry name" value="EFG_IV"/>
    <property type="match status" value="1"/>
</dbReference>
<dbReference type="NCBIfam" id="TIGR00231">
    <property type="entry name" value="small_GTP"/>
    <property type="match status" value="1"/>
</dbReference>
<dbReference type="CDD" id="cd01683">
    <property type="entry name" value="EF2_IV_snRNP"/>
    <property type="match status" value="1"/>
</dbReference>
<dbReference type="Gene3D" id="3.30.70.870">
    <property type="entry name" value="Elongation Factor G (Translational Gtpase), domain 3"/>
    <property type="match status" value="1"/>
</dbReference>
<evidence type="ECO:0000256" key="7">
    <source>
        <dbReference type="SAM" id="MobiDB-lite"/>
    </source>
</evidence>
<keyword evidence="5" id="KW-0508">mRNA splicing</keyword>
<dbReference type="Pfam" id="PF16004">
    <property type="entry name" value="EFTUD2"/>
    <property type="match status" value="1"/>
</dbReference>
<dbReference type="EnsemblMetazoa" id="SSS_8448s_mrna">
    <property type="protein sequence ID" value="KAF7489510.1"/>
    <property type="gene ID" value="SSS_8448"/>
</dbReference>
<gene>
    <name evidence="9" type="ORF">SSS_8448</name>
</gene>
<evidence type="ECO:0000313" key="9">
    <source>
        <dbReference type="EMBL" id="KAF7489510.1"/>
    </source>
</evidence>
<dbReference type="PROSITE" id="PS51722">
    <property type="entry name" value="G_TR_2"/>
    <property type="match status" value="1"/>
</dbReference>
<dbReference type="EMBL" id="WVUK01000064">
    <property type="protein sequence ID" value="KAF7489510.1"/>
    <property type="molecule type" value="Genomic_DNA"/>
</dbReference>
<dbReference type="InterPro" id="IPR044121">
    <property type="entry name" value="Snu114_GTP-bd"/>
</dbReference>
<dbReference type="InterPro" id="IPR035655">
    <property type="entry name" value="U5-116kDa_C"/>
</dbReference>
<dbReference type="SUPFAM" id="SSF50447">
    <property type="entry name" value="Translation proteins"/>
    <property type="match status" value="1"/>
</dbReference>
<dbReference type="InterPro" id="IPR035647">
    <property type="entry name" value="EFG_III/V"/>
</dbReference>
<feature type="compositionally biased region" description="Basic and acidic residues" evidence="7">
    <location>
        <begin position="55"/>
        <end position="67"/>
    </location>
</feature>
<dbReference type="CDD" id="cd04167">
    <property type="entry name" value="Snu114p"/>
    <property type="match status" value="1"/>
</dbReference>
<dbReference type="Pfam" id="PF00679">
    <property type="entry name" value="EFG_C"/>
    <property type="match status" value="1"/>
</dbReference>
<dbReference type="SMART" id="SM00838">
    <property type="entry name" value="EFG_C"/>
    <property type="match status" value="1"/>
</dbReference>
<dbReference type="GO" id="GO:0046540">
    <property type="term" value="C:U4/U6 x U5 tri-snRNP complex"/>
    <property type="evidence" value="ECO:0007669"/>
    <property type="project" value="TreeGrafter"/>
</dbReference>
<dbReference type="InterPro" id="IPR000640">
    <property type="entry name" value="EFG_V-like"/>
</dbReference>
<feature type="compositionally biased region" description="Acidic residues" evidence="7">
    <location>
        <begin position="15"/>
        <end position="25"/>
    </location>
</feature>
<dbReference type="SUPFAM" id="SSF52540">
    <property type="entry name" value="P-loop containing nucleoside triphosphate hydrolases"/>
    <property type="match status" value="1"/>
</dbReference>
<dbReference type="InterPro" id="IPR014721">
    <property type="entry name" value="Ribsml_uS5_D2-typ_fold_subgr"/>
</dbReference>
<evidence type="ECO:0000256" key="2">
    <source>
        <dbReference type="ARBA" id="ARBA00022664"/>
    </source>
</evidence>
<dbReference type="OrthoDB" id="364892at2759"/>
<dbReference type="GO" id="GO:0071007">
    <property type="term" value="C:U2-type catalytic step 2 spliceosome"/>
    <property type="evidence" value="ECO:0007669"/>
    <property type="project" value="TreeGrafter"/>
</dbReference>
<dbReference type="InterPro" id="IPR005225">
    <property type="entry name" value="Small_GTP-bd"/>
</dbReference>
<dbReference type="CDD" id="cd04098">
    <property type="entry name" value="eEF2_C_snRNP"/>
    <property type="match status" value="1"/>
</dbReference>
<dbReference type="Gene3D" id="3.30.230.10">
    <property type="match status" value="1"/>
</dbReference>
<dbReference type="GO" id="GO:0003924">
    <property type="term" value="F:GTPase activity"/>
    <property type="evidence" value="ECO:0007669"/>
    <property type="project" value="InterPro"/>
</dbReference>
<name>A0A834VBI1_SARSC</name>
<dbReference type="PANTHER" id="PTHR42908">
    <property type="entry name" value="TRANSLATION ELONGATION FACTOR-RELATED"/>
    <property type="match status" value="1"/>
</dbReference>
<keyword evidence="9" id="KW-0687">Ribonucleoprotein</keyword>
<dbReference type="AlphaFoldDB" id="A0A834VBI1"/>
<reference evidence="11" key="1">
    <citation type="journal article" date="2020" name="PLoS Negl. Trop. Dis.">
        <title>High-quality nuclear genome for Sarcoptes scabiei-A critical resource for a neglected parasite.</title>
        <authorList>
            <person name="Korhonen P.K."/>
            <person name="Gasser R.B."/>
            <person name="Ma G."/>
            <person name="Wang T."/>
            <person name="Stroehlein A.J."/>
            <person name="Young N.D."/>
            <person name="Ang C.S."/>
            <person name="Fernando D.D."/>
            <person name="Lu H.C."/>
            <person name="Taylor S."/>
            <person name="Reynolds S.L."/>
            <person name="Mofiz E."/>
            <person name="Najaraj S.H."/>
            <person name="Gowda H."/>
            <person name="Madugundu A."/>
            <person name="Renuse S."/>
            <person name="Holt D."/>
            <person name="Pandey A."/>
            <person name="Papenfuss A.T."/>
            <person name="Fischer K."/>
        </authorList>
    </citation>
    <scope>NUCLEOTIDE SEQUENCE [LARGE SCALE GENOMIC DNA]</scope>
</reference>